<evidence type="ECO:0000313" key="1">
    <source>
        <dbReference type="EMBL" id="OPX18056.1"/>
    </source>
</evidence>
<protein>
    <submittedName>
        <fullName evidence="1">Uncharacterized protein</fullName>
    </submittedName>
</protein>
<dbReference type="AlphaFoldDB" id="A0A1V4QH55"/>
<evidence type="ECO:0000313" key="2">
    <source>
        <dbReference type="Proteomes" id="UP000191663"/>
    </source>
</evidence>
<name>A0A1V4QH55_UNCW3</name>
<dbReference type="SUPFAM" id="SSF69304">
    <property type="entry name" value="Tricorn protease N-terminal domain"/>
    <property type="match status" value="1"/>
</dbReference>
<comment type="caution">
    <text evidence="1">The sequence shown here is derived from an EMBL/GenBank/DDBJ whole genome shotgun (WGS) entry which is preliminary data.</text>
</comment>
<reference evidence="2" key="1">
    <citation type="submission" date="2017-01" db="EMBL/GenBank/DDBJ databases">
        <title>Novel pathways for hydrocarbon cycling and metabolic interdependencies in hydrothermal sediment communities.</title>
        <authorList>
            <person name="Dombrowski N."/>
            <person name="Seitz K."/>
            <person name="Teske A."/>
            <person name="Baker B."/>
        </authorList>
    </citation>
    <scope>NUCLEOTIDE SEQUENCE [LARGE SCALE GENOMIC DNA]</scope>
</reference>
<gene>
    <name evidence="1" type="ORF">BXT86_03160</name>
</gene>
<dbReference type="EMBL" id="MUKB01000045">
    <property type="protein sequence ID" value="OPX18056.1"/>
    <property type="molecule type" value="Genomic_DNA"/>
</dbReference>
<dbReference type="InterPro" id="IPR011042">
    <property type="entry name" value="6-blade_b-propeller_TolB-like"/>
</dbReference>
<sequence length="109" mass="12560">MKTNGTGEKVIYAGKGDDNDPILTNNILYFKSNVDGDWDVYKLNLKTKILIKLTHNRLPDWNPRISRDGTKLLIARKLKRRWRLFFINIQNPVPAGVIVAAIQEKVKKD</sequence>
<dbReference type="Proteomes" id="UP000191663">
    <property type="component" value="Unassembled WGS sequence"/>
</dbReference>
<accession>A0A1V4QH55</accession>
<dbReference type="Gene3D" id="2.120.10.30">
    <property type="entry name" value="TolB, C-terminal domain"/>
    <property type="match status" value="1"/>
</dbReference>
<organism evidence="1 2">
    <name type="scientific">candidate division WOR-3 bacterium 4484_100</name>
    <dbReference type="NCBI Taxonomy" id="1936077"/>
    <lineage>
        <taxon>Bacteria</taxon>
        <taxon>Bacteria division WOR-3</taxon>
    </lineage>
</organism>
<proteinExistence type="predicted"/>